<protein>
    <submittedName>
        <fullName evidence="2">Class I SAM-dependent methyltransferase</fullName>
    </submittedName>
</protein>
<dbReference type="GO" id="GO:0032259">
    <property type="term" value="P:methylation"/>
    <property type="evidence" value="ECO:0007669"/>
    <property type="project" value="UniProtKB-KW"/>
</dbReference>
<keyword evidence="2" id="KW-0489">Methyltransferase</keyword>
<evidence type="ECO:0000259" key="1">
    <source>
        <dbReference type="Pfam" id="PF08241"/>
    </source>
</evidence>
<dbReference type="SUPFAM" id="SSF53335">
    <property type="entry name" value="S-adenosyl-L-methionine-dependent methyltransferases"/>
    <property type="match status" value="1"/>
</dbReference>
<dbReference type="EMBL" id="DPMF01000236">
    <property type="protein sequence ID" value="HCV81369.1"/>
    <property type="molecule type" value="Genomic_DNA"/>
</dbReference>
<dbReference type="InterPro" id="IPR013216">
    <property type="entry name" value="Methyltransf_11"/>
</dbReference>
<dbReference type="CDD" id="cd02440">
    <property type="entry name" value="AdoMet_MTases"/>
    <property type="match status" value="1"/>
</dbReference>
<dbReference type="InterPro" id="IPR029063">
    <property type="entry name" value="SAM-dependent_MTases_sf"/>
</dbReference>
<reference evidence="2 3" key="1">
    <citation type="journal article" date="2018" name="Nat. Biotechnol.">
        <title>A standardized bacterial taxonomy based on genome phylogeny substantially revises the tree of life.</title>
        <authorList>
            <person name="Parks D.H."/>
            <person name="Chuvochina M."/>
            <person name="Waite D.W."/>
            <person name="Rinke C."/>
            <person name="Skarshewski A."/>
            <person name="Chaumeil P.A."/>
            <person name="Hugenholtz P."/>
        </authorList>
    </citation>
    <scope>NUCLEOTIDE SEQUENCE [LARGE SCALE GENOMIC DNA]</scope>
    <source>
        <strain evidence="2">UBA9359</strain>
    </source>
</reference>
<dbReference type="Proteomes" id="UP000264330">
    <property type="component" value="Unassembled WGS sequence"/>
</dbReference>
<comment type="caution">
    <text evidence="2">The sequence shown here is derived from an EMBL/GenBank/DDBJ whole genome shotgun (WGS) entry which is preliminary data.</text>
</comment>
<evidence type="ECO:0000313" key="2">
    <source>
        <dbReference type="EMBL" id="HCV81369.1"/>
    </source>
</evidence>
<name>A0A3D5IZR7_9FLAO</name>
<feature type="domain" description="Methyltransferase type 11" evidence="1">
    <location>
        <begin position="44"/>
        <end position="145"/>
    </location>
</feature>
<dbReference type="GO" id="GO:0008757">
    <property type="term" value="F:S-adenosylmethionine-dependent methyltransferase activity"/>
    <property type="evidence" value="ECO:0007669"/>
    <property type="project" value="InterPro"/>
</dbReference>
<dbReference type="Pfam" id="PF08241">
    <property type="entry name" value="Methyltransf_11"/>
    <property type="match status" value="1"/>
</dbReference>
<proteinExistence type="predicted"/>
<organism evidence="2 3">
    <name type="scientific">Zunongwangia profunda</name>
    <dbReference type="NCBI Taxonomy" id="398743"/>
    <lineage>
        <taxon>Bacteria</taxon>
        <taxon>Pseudomonadati</taxon>
        <taxon>Bacteroidota</taxon>
        <taxon>Flavobacteriia</taxon>
        <taxon>Flavobacteriales</taxon>
        <taxon>Flavobacteriaceae</taxon>
        <taxon>Zunongwangia</taxon>
    </lineage>
</organism>
<sequence length="302" mass="34742">MKLFALQKGHSHNYFGSYRDFWWNKSFLDLTAQRLELHQFSNMLDVGCGQGHWTKTLAPYLAEKASITAIDNDSNWFEKNSALKDYFKLSNIGFNLKRGDAEDLPFEDEAFDFVTCQTVLIHLKNPKKALKEMTRVLKPNGLLLCVEPNNIIQTLTKNSISQNDSIEETLDHIKYRLIIEKGKKKLGEGDNSLGDLLPGWFASEALKDIQVRLSDKAIAMYPPYDNKEQIATLKQWMQGSAWKSETRKDIDYFNAAGEEYMPFYFEYQEKYDTRSDHIMGAVQREQYHAAGGSLMYLVSGTK</sequence>
<dbReference type="PANTHER" id="PTHR43591">
    <property type="entry name" value="METHYLTRANSFERASE"/>
    <property type="match status" value="1"/>
</dbReference>
<accession>A0A3D5IZR7</accession>
<gene>
    <name evidence="2" type="ORF">DGQ38_10005</name>
</gene>
<dbReference type="Gene3D" id="3.40.50.150">
    <property type="entry name" value="Vaccinia Virus protein VP39"/>
    <property type="match status" value="1"/>
</dbReference>
<dbReference type="AlphaFoldDB" id="A0A3D5IZR7"/>
<evidence type="ECO:0000313" key="3">
    <source>
        <dbReference type="Proteomes" id="UP000264330"/>
    </source>
</evidence>
<keyword evidence="2" id="KW-0808">Transferase</keyword>